<dbReference type="RefSeq" id="XP_037879668.1">
    <property type="nucleotide sequence ID" value="XM_038023740.1"/>
</dbReference>
<evidence type="ECO:0000313" key="2">
    <source>
        <dbReference type="Proteomes" id="UP000092443"/>
    </source>
</evidence>
<organism evidence="2 3">
    <name type="scientific">Glossina fuscipes</name>
    <dbReference type="NCBI Taxonomy" id="7396"/>
    <lineage>
        <taxon>Eukaryota</taxon>
        <taxon>Metazoa</taxon>
        <taxon>Ecdysozoa</taxon>
        <taxon>Arthropoda</taxon>
        <taxon>Hexapoda</taxon>
        <taxon>Insecta</taxon>
        <taxon>Pterygota</taxon>
        <taxon>Neoptera</taxon>
        <taxon>Endopterygota</taxon>
        <taxon>Diptera</taxon>
        <taxon>Brachycera</taxon>
        <taxon>Muscomorpha</taxon>
        <taxon>Hippoboscoidea</taxon>
        <taxon>Glossinidae</taxon>
        <taxon>Glossina</taxon>
    </lineage>
</organism>
<gene>
    <name evidence="3" type="primary">LOC119631484</name>
</gene>
<protein>
    <submittedName>
        <fullName evidence="3">Female-specific protein transformer isoform X2</fullName>
    </submittedName>
</protein>
<feature type="compositionally biased region" description="Basic residues" evidence="1">
    <location>
        <begin position="178"/>
        <end position="251"/>
    </location>
</feature>
<accession>A0A8U0W3D8</accession>
<reference evidence="3" key="1">
    <citation type="submission" date="2025-08" db="UniProtKB">
        <authorList>
            <consortium name="RefSeq"/>
        </authorList>
    </citation>
    <scope>IDENTIFICATION</scope>
    <source>
        <tissue evidence="3">Whole body pupa</tissue>
    </source>
</reference>
<dbReference type="GeneID" id="119631484"/>
<sequence length="349" mass="41182">MPNKSSGFNRKIRTTTINIYLHGEGSKPLFTRLDITANPAGDRRDSEENSECVGEKQKESKRHISRTTSESTSPERYREPPGKSILGRGSDGYKTRFRKSESLDNLPTCSRYVKESRERKKSFYSHNEIRGRDLSKNKSKSKSPPELHKKTSKVPYFRDEVRERDRLRRLYGKEERKSHSKSPRYKRKYRSPRRYHRSSSSRRSRSKERKYRHFRESRRRSKSRSRTRSPRRRHRSRSRRNHSSSRDRGHKSLSISNKDAQLPAQFITIPVALPAGSPFPYTGFHQLPPPAPYPPYSVMPMMHQRQLRPMPRRTFFLPPVPFLGASGRHRFVTPNDWTNHKTRPKKPQT</sequence>
<feature type="compositionally biased region" description="Basic and acidic residues" evidence="1">
    <location>
        <begin position="127"/>
        <end position="136"/>
    </location>
</feature>
<dbReference type="Proteomes" id="UP000092443">
    <property type="component" value="Unplaced"/>
</dbReference>
<feature type="compositionally biased region" description="Basic and acidic residues" evidence="1">
    <location>
        <begin position="41"/>
        <end position="58"/>
    </location>
</feature>
<evidence type="ECO:0000256" key="1">
    <source>
        <dbReference type="SAM" id="MobiDB-lite"/>
    </source>
</evidence>
<evidence type="ECO:0000313" key="3">
    <source>
        <dbReference type="RefSeq" id="XP_037879668.1"/>
    </source>
</evidence>
<feature type="compositionally biased region" description="Basic and acidic residues" evidence="1">
    <location>
        <begin position="91"/>
        <end position="102"/>
    </location>
</feature>
<proteinExistence type="predicted"/>
<dbReference type="AlphaFoldDB" id="A0A8U0W3D8"/>
<feature type="compositionally biased region" description="Basic and acidic residues" evidence="1">
    <location>
        <begin position="156"/>
        <end position="177"/>
    </location>
</feature>
<keyword evidence="2" id="KW-1185">Reference proteome</keyword>
<name>A0A8U0W3D8_9MUSC</name>
<feature type="region of interest" description="Disordered" evidence="1">
    <location>
        <begin position="35"/>
        <end position="259"/>
    </location>
</feature>